<dbReference type="PROSITE" id="PS50109">
    <property type="entry name" value="HIS_KIN"/>
    <property type="match status" value="1"/>
</dbReference>
<dbReference type="AlphaFoldDB" id="A0A3M6AH03"/>
<protein>
    <submittedName>
        <fullName evidence="3">Sensor histidine kinase</fullName>
    </submittedName>
</protein>
<dbReference type="PANTHER" id="PTHR43547">
    <property type="entry name" value="TWO-COMPONENT HISTIDINE KINASE"/>
    <property type="match status" value="1"/>
</dbReference>
<evidence type="ECO:0000313" key="3">
    <source>
        <dbReference type="EMBL" id="RMV18485.1"/>
    </source>
</evidence>
<reference evidence="3 4" key="1">
    <citation type="submission" date="2018-08" db="EMBL/GenBank/DDBJ databases">
        <title>Recombination of ecologically and evolutionarily significant loci maintains genetic cohesion in the Pseudomonas syringae species complex.</title>
        <authorList>
            <person name="Dillon M."/>
            <person name="Thakur S."/>
            <person name="Almeida R.N.D."/>
            <person name="Weir B.S."/>
            <person name="Guttman D.S."/>
        </authorList>
    </citation>
    <scope>NUCLEOTIDE SEQUENCE [LARGE SCALE GENOMIC DNA]</scope>
    <source>
        <strain evidence="3 4">ICMP 11895</strain>
    </source>
</reference>
<feature type="domain" description="Histidine kinase" evidence="2">
    <location>
        <begin position="17"/>
        <end position="234"/>
    </location>
</feature>
<dbReference type="SUPFAM" id="SSF55874">
    <property type="entry name" value="ATPase domain of HSP90 chaperone/DNA topoisomerase II/histidine kinase"/>
    <property type="match status" value="1"/>
</dbReference>
<keyword evidence="3" id="KW-0808">Transferase</keyword>
<comment type="caution">
    <text evidence="3">The sequence shown here is derived from an EMBL/GenBank/DDBJ whole genome shotgun (WGS) entry which is preliminary data.</text>
</comment>
<dbReference type="PANTHER" id="PTHR43547:SF2">
    <property type="entry name" value="HYBRID SIGNAL TRANSDUCTION HISTIDINE KINASE C"/>
    <property type="match status" value="1"/>
</dbReference>
<sequence>MSEETEQGLDFSMVIASTVHDMKNSLATLTQAHSEWLGWLAKLSGHQRDMPEQGVIDYEFANLNGMLVQLLGLYKLGVNQLPLRPDYHELDDFIEAQLAHHQDVLASRGIAARYEIDDMSPLGFFDRELVGSVVGNIIVNAIGFAREQIVISIGEEGGQLKITLNDDGPGYPAYLIERQTEYVQGINQGSGSTGLGLYFAAHIARLHVRNGMRGRIEIANGGVLGGAMFSIYLP</sequence>
<dbReference type="RefSeq" id="WP_122324092.1">
    <property type="nucleotide sequence ID" value="NZ_RBUO01000183.1"/>
</dbReference>
<dbReference type="InterPro" id="IPR003594">
    <property type="entry name" value="HATPase_dom"/>
</dbReference>
<gene>
    <name evidence="3" type="ORF">ALP15_00763</name>
</gene>
<dbReference type="InterPro" id="IPR005467">
    <property type="entry name" value="His_kinase_dom"/>
</dbReference>
<dbReference type="GO" id="GO:0000155">
    <property type="term" value="F:phosphorelay sensor kinase activity"/>
    <property type="evidence" value="ECO:0007669"/>
    <property type="project" value="TreeGrafter"/>
</dbReference>
<proteinExistence type="predicted"/>
<evidence type="ECO:0000256" key="1">
    <source>
        <dbReference type="ARBA" id="ARBA00022553"/>
    </source>
</evidence>
<dbReference type="EMBL" id="RBUO01000183">
    <property type="protein sequence ID" value="RMV18485.1"/>
    <property type="molecule type" value="Genomic_DNA"/>
</dbReference>
<accession>A0A3M6AH03</accession>
<organism evidence="3 4">
    <name type="scientific">Pseudomonas savastanoi</name>
    <name type="common">Pseudomonas syringae pv. savastanoi</name>
    <dbReference type="NCBI Taxonomy" id="29438"/>
    <lineage>
        <taxon>Bacteria</taxon>
        <taxon>Pseudomonadati</taxon>
        <taxon>Pseudomonadota</taxon>
        <taxon>Gammaproteobacteria</taxon>
        <taxon>Pseudomonadales</taxon>
        <taxon>Pseudomonadaceae</taxon>
        <taxon>Pseudomonas</taxon>
    </lineage>
</organism>
<keyword evidence="1" id="KW-0597">Phosphoprotein</keyword>
<dbReference type="InterPro" id="IPR036890">
    <property type="entry name" value="HATPase_C_sf"/>
</dbReference>
<dbReference type="Gene3D" id="3.30.565.10">
    <property type="entry name" value="Histidine kinase-like ATPase, C-terminal domain"/>
    <property type="match status" value="1"/>
</dbReference>
<evidence type="ECO:0000259" key="2">
    <source>
        <dbReference type="PROSITE" id="PS50109"/>
    </source>
</evidence>
<dbReference type="FunFam" id="3.30.565.10:FF:000151">
    <property type="entry name" value="Sensor histidine kinase"/>
    <property type="match status" value="1"/>
</dbReference>
<dbReference type="Proteomes" id="UP000272241">
    <property type="component" value="Unassembled WGS sequence"/>
</dbReference>
<keyword evidence="3" id="KW-0418">Kinase</keyword>
<dbReference type="Pfam" id="PF02518">
    <property type="entry name" value="HATPase_c"/>
    <property type="match status" value="1"/>
</dbReference>
<dbReference type="SMART" id="SM00387">
    <property type="entry name" value="HATPase_c"/>
    <property type="match status" value="1"/>
</dbReference>
<name>A0A3M6AH03_PSESS</name>
<evidence type="ECO:0000313" key="4">
    <source>
        <dbReference type="Proteomes" id="UP000272241"/>
    </source>
</evidence>